<reference evidence="2" key="1">
    <citation type="submission" date="2009-04" db="EMBL/GenBank/DDBJ databases">
        <authorList>
            <person name="Weinstock G."/>
            <person name="Sodergren E."/>
            <person name="Clifton S."/>
            <person name="Fulton L."/>
            <person name="Fulton B."/>
            <person name="Courtney L."/>
            <person name="Fronick C."/>
            <person name="Harrison M."/>
            <person name="Strong C."/>
            <person name="Farmer C."/>
            <person name="Delahaunty K."/>
            <person name="Markovic C."/>
            <person name="Hall O."/>
            <person name="Minx P."/>
            <person name="Tomlinson C."/>
            <person name="Mitreva M."/>
            <person name="Nelson J."/>
            <person name="Hou S."/>
            <person name="Wollam A."/>
            <person name="Pepin K.H."/>
            <person name="Johnson M."/>
            <person name="Bhonagiri V."/>
            <person name="Nash W.E."/>
            <person name="Warren W."/>
            <person name="Chinwalla A."/>
            <person name="Mardis E.R."/>
            <person name="Wilson R.K."/>
        </authorList>
    </citation>
    <scope>NUCLEOTIDE SEQUENCE [LARGE SCALE GENOMIC DNA]</scope>
    <source>
        <strain evidence="2">ATCC 51147</strain>
    </source>
</reference>
<comment type="caution">
    <text evidence="2">The sequence shown here is derived from an EMBL/GenBank/DDBJ whole genome shotgun (WGS) entry which is preliminary data.</text>
</comment>
<dbReference type="OrthoDB" id="5625143at2"/>
<dbReference type="HOGENOM" id="CLU_066846_1_0_4"/>
<accession>C4GGI7</accession>
<dbReference type="InterPro" id="IPR009228">
    <property type="entry name" value="Capsid_scaffold_GpO"/>
</dbReference>
<feature type="region of interest" description="Disordered" evidence="1">
    <location>
        <begin position="267"/>
        <end position="288"/>
    </location>
</feature>
<organism evidence="2 3">
    <name type="scientific">Kingella oralis ATCC 51147</name>
    <dbReference type="NCBI Taxonomy" id="629741"/>
    <lineage>
        <taxon>Bacteria</taxon>
        <taxon>Pseudomonadati</taxon>
        <taxon>Pseudomonadota</taxon>
        <taxon>Betaproteobacteria</taxon>
        <taxon>Neisseriales</taxon>
        <taxon>Neisseriaceae</taxon>
        <taxon>Kingella</taxon>
    </lineage>
</organism>
<evidence type="ECO:0000313" key="3">
    <source>
        <dbReference type="Proteomes" id="UP000003009"/>
    </source>
</evidence>
<feature type="compositionally biased region" description="Low complexity" evidence="1">
    <location>
        <begin position="217"/>
        <end position="230"/>
    </location>
</feature>
<dbReference type="Proteomes" id="UP000003009">
    <property type="component" value="Unassembled WGS sequence"/>
</dbReference>
<dbReference type="AlphaFoldDB" id="C4GGI7"/>
<gene>
    <name evidence="2" type="ORF">GCWU000324_01255</name>
</gene>
<evidence type="ECO:0000313" key="2">
    <source>
        <dbReference type="EMBL" id="EEP69342.1"/>
    </source>
</evidence>
<dbReference type="GeneID" id="84906511"/>
<feature type="compositionally biased region" description="Pro residues" evidence="1">
    <location>
        <begin position="1"/>
        <end position="18"/>
    </location>
</feature>
<feature type="region of interest" description="Disordered" evidence="1">
    <location>
        <begin position="1"/>
        <end position="25"/>
    </location>
</feature>
<sequence length="288" mass="31426">MASEPTPTPQPEPTPTPQPKNTTQTDWRIIGVSGDTIDGREISAEQLTQMAEDYNPKVYGARINIEHSNYWWNSDSGGLGDVIELKTEAWEQDTSKTALLAKFSVYPAMQKLWDAGRKIYTSMEIHHNFANTKRAYLTGLAITDTPASLGTTANFSYAKQHTDNKGKAFSEYREFSHNEHANPSTPNPESPSMNTNTEPQAANPQTNQATPTPPAQPETQPENHASAPVAPATTNVATEPAPSVTQLQAQIIALQSELTELKTQLNTEAHTGNRAPHTGNDAPTPAIW</sequence>
<feature type="compositionally biased region" description="Low complexity" evidence="1">
    <location>
        <begin position="198"/>
        <end position="210"/>
    </location>
</feature>
<dbReference type="RefSeq" id="WP_003795403.1">
    <property type="nucleotide sequence ID" value="NZ_GG665871.1"/>
</dbReference>
<feature type="region of interest" description="Disordered" evidence="1">
    <location>
        <begin position="176"/>
        <end position="230"/>
    </location>
</feature>
<dbReference type="EMBL" id="ACJW02000002">
    <property type="protein sequence ID" value="EEP69342.1"/>
    <property type="molecule type" value="Genomic_DNA"/>
</dbReference>
<evidence type="ECO:0000256" key="1">
    <source>
        <dbReference type="SAM" id="MobiDB-lite"/>
    </source>
</evidence>
<dbReference type="Pfam" id="PF05929">
    <property type="entry name" value="Phage_GPO"/>
    <property type="match status" value="1"/>
</dbReference>
<keyword evidence="3" id="KW-1185">Reference proteome</keyword>
<protein>
    <submittedName>
        <fullName evidence="2">Phage capsid scaffolding protein GpO</fullName>
    </submittedName>
</protein>
<proteinExistence type="predicted"/>
<dbReference type="STRING" id="629741.GCWU000324_01255"/>
<name>C4GGI7_9NEIS</name>